<dbReference type="HOGENOM" id="CLU_025711_0_2_1"/>
<proteinExistence type="predicted"/>
<dbReference type="Pfam" id="PF13460">
    <property type="entry name" value="NAD_binding_10"/>
    <property type="match status" value="1"/>
</dbReference>
<evidence type="ECO:0000259" key="1">
    <source>
        <dbReference type="Pfam" id="PF13460"/>
    </source>
</evidence>
<dbReference type="PANTHER" id="PTHR15020">
    <property type="entry name" value="FLAVIN REDUCTASE-RELATED"/>
    <property type="match status" value="1"/>
</dbReference>
<name>D8T013_SELML</name>
<dbReference type="KEGG" id="smo:SELMODRAFT_269454"/>
<dbReference type="OMA" id="CPMPYLF"/>
<evidence type="ECO:0000313" key="2">
    <source>
        <dbReference type="EMBL" id="EFJ10002.1"/>
    </source>
</evidence>
<dbReference type="PANTHER" id="PTHR15020:SF43">
    <property type="entry name" value="NAD(P)-BINDING DOMAIN-CONTAINING PROTEIN"/>
    <property type="match status" value="1"/>
</dbReference>
<dbReference type="eggNOG" id="KOG1203">
    <property type="taxonomic scope" value="Eukaryota"/>
</dbReference>
<dbReference type="InterPro" id="IPR036291">
    <property type="entry name" value="NAD(P)-bd_dom_sf"/>
</dbReference>
<dbReference type="CDD" id="cd05243">
    <property type="entry name" value="SDR_a5"/>
    <property type="match status" value="1"/>
</dbReference>
<keyword evidence="3" id="KW-1185">Reference proteome</keyword>
<dbReference type="AlphaFoldDB" id="D8T013"/>
<organism evidence="3">
    <name type="scientific">Selaginella moellendorffii</name>
    <name type="common">Spikemoss</name>
    <dbReference type="NCBI Taxonomy" id="88036"/>
    <lineage>
        <taxon>Eukaryota</taxon>
        <taxon>Viridiplantae</taxon>
        <taxon>Streptophyta</taxon>
        <taxon>Embryophyta</taxon>
        <taxon>Tracheophyta</taxon>
        <taxon>Lycopodiopsida</taxon>
        <taxon>Selaginellales</taxon>
        <taxon>Selaginellaceae</taxon>
        <taxon>Selaginella</taxon>
    </lineage>
</organism>
<dbReference type="SUPFAM" id="SSF51735">
    <property type="entry name" value="NAD(P)-binding Rossmann-fold domains"/>
    <property type="match status" value="1"/>
</dbReference>
<gene>
    <name evidence="2" type="ORF">SELMODRAFT_269454</name>
</gene>
<dbReference type="Gene3D" id="3.40.50.720">
    <property type="entry name" value="NAD(P)-binding Rossmann-like Domain"/>
    <property type="match status" value="1"/>
</dbReference>
<reference evidence="2 3" key="1">
    <citation type="journal article" date="2011" name="Science">
        <title>The Selaginella genome identifies genetic changes associated with the evolution of vascular plants.</title>
        <authorList>
            <person name="Banks J.A."/>
            <person name="Nishiyama T."/>
            <person name="Hasebe M."/>
            <person name="Bowman J.L."/>
            <person name="Gribskov M."/>
            <person name="dePamphilis C."/>
            <person name="Albert V.A."/>
            <person name="Aono N."/>
            <person name="Aoyama T."/>
            <person name="Ambrose B.A."/>
            <person name="Ashton N.W."/>
            <person name="Axtell M.J."/>
            <person name="Barker E."/>
            <person name="Barker M.S."/>
            <person name="Bennetzen J.L."/>
            <person name="Bonawitz N.D."/>
            <person name="Chapple C."/>
            <person name="Cheng C."/>
            <person name="Correa L.G."/>
            <person name="Dacre M."/>
            <person name="DeBarry J."/>
            <person name="Dreyer I."/>
            <person name="Elias M."/>
            <person name="Engstrom E.M."/>
            <person name="Estelle M."/>
            <person name="Feng L."/>
            <person name="Finet C."/>
            <person name="Floyd S.K."/>
            <person name="Frommer W.B."/>
            <person name="Fujita T."/>
            <person name="Gramzow L."/>
            <person name="Gutensohn M."/>
            <person name="Harholt J."/>
            <person name="Hattori M."/>
            <person name="Heyl A."/>
            <person name="Hirai T."/>
            <person name="Hiwatashi Y."/>
            <person name="Ishikawa M."/>
            <person name="Iwata M."/>
            <person name="Karol K.G."/>
            <person name="Koehler B."/>
            <person name="Kolukisaoglu U."/>
            <person name="Kubo M."/>
            <person name="Kurata T."/>
            <person name="Lalonde S."/>
            <person name="Li K."/>
            <person name="Li Y."/>
            <person name="Litt A."/>
            <person name="Lyons E."/>
            <person name="Manning G."/>
            <person name="Maruyama T."/>
            <person name="Michael T.P."/>
            <person name="Mikami K."/>
            <person name="Miyazaki S."/>
            <person name="Morinaga S."/>
            <person name="Murata T."/>
            <person name="Mueller-Roeber B."/>
            <person name="Nelson D.R."/>
            <person name="Obara M."/>
            <person name="Oguri Y."/>
            <person name="Olmstead R.G."/>
            <person name="Onodera N."/>
            <person name="Petersen B.L."/>
            <person name="Pils B."/>
            <person name="Prigge M."/>
            <person name="Rensing S.A."/>
            <person name="Riano-Pachon D.M."/>
            <person name="Roberts A.W."/>
            <person name="Sato Y."/>
            <person name="Scheller H.V."/>
            <person name="Schulz B."/>
            <person name="Schulz C."/>
            <person name="Shakirov E.V."/>
            <person name="Shibagaki N."/>
            <person name="Shinohara N."/>
            <person name="Shippen D.E."/>
            <person name="Soerensen I."/>
            <person name="Sotooka R."/>
            <person name="Sugimoto N."/>
            <person name="Sugita M."/>
            <person name="Sumikawa N."/>
            <person name="Tanurdzic M."/>
            <person name="Theissen G."/>
            <person name="Ulvskov P."/>
            <person name="Wakazuki S."/>
            <person name="Weng J.K."/>
            <person name="Willats W.W."/>
            <person name="Wipf D."/>
            <person name="Wolf P.G."/>
            <person name="Yang L."/>
            <person name="Zimmer A.D."/>
            <person name="Zhu Q."/>
            <person name="Mitros T."/>
            <person name="Hellsten U."/>
            <person name="Loque D."/>
            <person name="Otillar R."/>
            <person name="Salamov A."/>
            <person name="Schmutz J."/>
            <person name="Shapiro H."/>
            <person name="Lindquist E."/>
            <person name="Lucas S."/>
            <person name="Rokhsar D."/>
            <person name="Grigoriev I.V."/>
        </authorList>
    </citation>
    <scope>NUCLEOTIDE SEQUENCE [LARGE SCALE GENOMIC DNA]</scope>
</reference>
<dbReference type="InterPro" id="IPR016040">
    <property type="entry name" value="NAD(P)-bd_dom"/>
</dbReference>
<sequence length="243" mass="25879">MKVLVVGSSSGCGLEVAKLLAASEEFEVFALVRNLERATKALDSTSDKVKFVLGDVTKPETLAPACEGMDGVVCTIGARAGWKLPGSVMEDTPKFVDYLGVKHLAEAAASAKVPKFVLVSSMGVTRPYSPISLILNAVKGRVLVWKLKGEAAVKEAYSQHEELGYFIIRPGGLLNKEGGQYKVIAEQGDKGLGTIARKDVALIAQACLQGLCPQSNVTFEIINGKSKPPTDLKEVLAHLKPDK</sequence>
<dbReference type="OrthoDB" id="419598at2759"/>
<dbReference type="STRING" id="88036.D8T013"/>
<feature type="domain" description="NAD(P)-binding" evidence="1">
    <location>
        <begin position="7"/>
        <end position="209"/>
    </location>
</feature>
<protein>
    <recommendedName>
        <fullName evidence="1">NAD(P)-binding domain-containing protein</fullName>
    </recommendedName>
</protein>
<dbReference type="Proteomes" id="UP000001514">
    <property type="component" value="Unassembled WGS sequence"/>
</dbReference>
<dbReference type="InParanoid" id="D8T013"/>
<dbReference type="EMBL" id="GL377657">
    <property type="protein sequence ID" value="EFJ10002.1"/>
    <property type="molecule type" value="Genomic_DNA"/>
</dbReference>
<evidence type="ECO:0000313" key="3">
    <source>
        <dbReference type="Proteomes" id="UP000001514"/>
    </source>
</evidence>
<dbReference type="Gramene" id="EFJ10002">
    <property type="protein sequence ID" value="EFJ10002"/>
    <property type="gene ID" value="SELMODRAFT_269454"/>
</dbReference>
<accession>D8T013</accession>